<keyword evidence="4 7" id="KW-0255">Endonuclease</keyword>
<keyword evidence="5 7" id="KW-0378">Hydrolase</keyword>
<keyword evidence="2 7" id="KW-0540">Nuclease</keyword>
<organism evidence="8 9">
    <name type="scientific">Candidatus Egerieousia excrementavium</name>
    <dbReference type="NCBI Taxonomy" id="2840778"/>
    <lineage>
        <taxon>Bacteria</taxon>
        <taxon>Pseudomonadati</taxon>
        <taxon>Bacteroidota</taxon>
        <taxon>Bacteroidia</taxon>
        <taxon>Bacteroidales</taxon>
        <taxon>Candidatus Egerieousia</taxon>
    </lineage>
</organism>
<feature type="binding site" evidence="7">
    <location>
        <position position="116"/>
    </location>
    <ligand>
        <name>Zn(2+)</name>
        <dbReference type="ChEBI" id="CHEBI:29105"/>
        <note>catalytic</note>
    </ligand>
</feature>
<dbReference type="NCBIfam" id="TIGR00043">
    <property type="entry name" value="rRNA maturation RNase YbeY"/>
    <property type="match status" value="1"/>
</dbReference>
<comment type="function">
    <text evidence="7">Single strand-specific metallo-endoribonuclease involved in late-stage 70S ribosome quality control and in maturation of the 3' terminus of the 16S rRNA.</text>
</comment>
<feature type="binding site" evidence="7">
    <location>
        <position position="106"/>
    </location>
    <ligand>
        <name>Zn(2+)</name>
        <dbReference type="ChEBI" id="CHEBI:29105"/>
        <note>catalytic</note>
    </ligand>
</feature>
<evidence type="ECO:0000256" key="2">
    <source>
        <dbReference type="ARBA" id="ARBA00022722"/>
    </source>
</evidence>
<evidence type="ECO:0000256" key="6">
    <source>
        <dbReference type="ARBA" id="ARBA00022833"/>
    </source>
</evidence>
<dbReference type="Proteomes" id="UP000823635">
    <property type="component" value="Unassembled WGS sequence"/>
</dbReference>
<protein>
    <recommendedName>
        <fullName evidence="7">Endoribonuclease YbeY</fullName>
        <ecNumber evidence="7">3.1.-.-</ecNumber>
    </recommendedName>
</protein>
<feature type="binding site" evidence="7">
    <location>
        <position position="110"/>
    </location>
    <ligand>
        <name>Zn(2+)</name>
        <dbReference type="ChEBI" id="CHEBI:29105"/>
        <note>catalytic</note>
    </ligand>
</feature>
<dbReference type="EC" id="3.1.-.-" evidence="7"/>
<dbReference type="InterPro" id="IPR023091">
    <property type="entry name" value="MetalPrtase_cat_dom_sf_prd"/>
</dbReference>
<comment type="cofactor">
    <cofactor evidence="7">
        <name>Zn(2+)</name>
        <dbReference type="ChEBI" id="CHEBI:29105"/>
    </cofactor>
    <text evidence="7">Binds 1 zinc ion.</text>
</comment>
<evidence type="ECO:0000313" key="9">
    <source>
        <dbReference type="Proteomes" id="UP000823635"/>
    </source>
</evidence>
<dbReference type="AlphaFoldDB" id="A0A9D9GZB6"/>
<gene>
    <name evidence="7 8" type="primary">ybeY</name>
    <name evidence="8" type="ORF">IAC68_06195</name>
</gene>
<dbReference type="PANTHER" id="PTHR46986">
    <property type="entry name" value="ENDORIBONUCLEASE YBEY, CHLOROPLASTIC"/>
    <property type="match status" value="1"/>
</dbReference>
<dbReference type="InterPro" id="IPR002036">
    <property type="entry name" value="YbeY"/>
</dbReference>
<dbReference type="EMBL" id="JADINB010000136">
    <property type="protein sequence ID" value="MBO8429503.1"/>
    <property type="molecule type" value="Genomic_DNA"/>
</dbReference>
<dbReference type="SUPFAM" id="SSF55486">
    <property type="entry name" value="Metalloproteases ('zincins'), catalytic domain"/>
    <property type="match status" value="1"/>
</dbReference>
<reference evidence="8" key="1">
    <citation type="submission" date="2020-10" db="EMBL/GenBank/DDBJ databases">
        <authorList>
            <person name="Gilroy R."/>
        </authorList>
    </citation>
    <scope>NUCLEOTIDE SEQUENCE</scope>
    <source>
        <strain evidence="8">15467</strain>
    </source>
</reference>
<evidence type="ECO:0000313" key="8">
    <source>
        <dbReference type="EMBL" id="MBO8429503.1"/>
    </source>
</evidence>
<dbReference type="GO" id="GO:0004222">
    <property type="term" value="F:metalloendopeptidase activity"/>
    <property type="evidence" value="ECO:0007669"/>
    <property type="project" value="InterPro"/>
</dbReference>
<evidence type="ECO:0000256" key="1">
    <source>
        <dbReference type="ARBA" id="ARBA00010875"/>
    </source>
</evidence>
<dbReference type="Pfam" id="PF02130">
    <property type="entry name" value="YbeY"/>
    <property type="match status" value="1"/>
</dbReference>
<dbReference type="GO" id="GO:0008270">
    <property type="term" value="F:zinc ion binding"/>
    <property type="evidence" value="ECO:0007669"/>
    <property type="project" value="UniProtKB-UniRule"/>
</dbReference>
<keyword evidence="3 7" id="KW-0479">Metal-binding</keyword>
<keyword evidence="6 7" id="KW-0862">Zinc</keyword>
<dbReference type="PANTHER" id="PTHR46986:SF1">
    <property type="entry name" value="ENDORIBONUCLEASE YBEY, CHLOROPLASTIC"/>
    <property type="match status" value="1"/>
</dbReference>
<evidence type="ECO:0000256" key="5">
    <source>
        <dbReference type="ARBA" id="ARBA00022801"/>
    </source>
</evidence>
<dbReference type="Gene3D" id="3.40.390.30">
    <property type="entry name" value="Metalloproteases ('zincins'), catalytic domain"/>
    <property type="match status" value="1"/>
</dbReference>
<sequence length="145" mass="16888">MVRFFTQDTSFDIKGKLLLRKWIKTVITAYKSVQGEISIIFCSDSYLLEINKKYLGHDYYTDIITFDYCEQNRISGDLFISVDTVKANAEFYNVAFHDELHRVIIHGVLHLLKEDDMTPTQQQQMRVAEERALAILADMQSQEAK</sequence>
<proteinExistence type="inferred from homology"/>
<name>A0A9D9GZB6_9BACT</name>
<dbReference type="HAMAP" id="MF_00009">
    <property type="entry name" value="Endoribonucl_YbeY"/>
    <property type="match status" value="1"/>
</dbReference>
<keyword evidence="7" id="KW-0690">Ribosome biogenesis</keyword>
<keyword evidence="7" id="KW-0963">Cytoplasm</keyword>
<comment type="similarity">
    <text evidence="1 7">Belongs to the endoribonuclease YbeY family.</text>
</comment>
<dbReference type="GO" id="GO:0006364">
    <property type="term" value="P:rRNA processing"/>
    <property type="evidence" value="ECO:0007669"/>
    <property type="project" value="UniProtKB-UniRule"/>
</dbReference>
<comment type="caution">
    <text evidence="8">The sequence shown here is derived from an EMBL/GenBank/DDBJ whole genome shotgun (WGS) entry which is preliminary data.</text>
</comment>
<accession>A0A9D9GZB6</accession>
<comment type="subcellular location">
    <subcellularLocation>
        <location evidence="7">Cytoplasm</location>
    </subcellularLocation>
</comment>
<evidence type="ECO:0000256" key="7">
    <source>
        <dbReference type="HAMAP-Rule" id="MF_00009"/>
    </source>
</evidence>
<dbReference type="GO" id="GO:0005737">
    <property type="term" value="C:cytoplasm"/>
    <property type="evidence" value="ECO:0007669"/>
    <property type="project" value="UniProtKB-SubCell"/>
</dbReference>
<reference evidence="8" key="2">
    <citation type="journal article" date="2021" name="PeerJ">
        <title>Extensive microbial diversity within the chicken gut microbiome revealed by metagenomics and culture.</title>
        <authorList>
            <person name="Gilroy R."/>
            <person name="Ravi A."/>
            <person name="Getino M."/>
            <person name="Pursley I."/>
            <person name="Horton D.L."/>
            <person name="Alikhan N.F."/>
            <person name="Baker D."/>
            <person name="Gharbi K."/>
            <person name="Hall N."/>
            <person name="Watson M."/>
            <person name="Adriaenssens E.M."/>
            <person name="Foster-Nyarko E."/>
            <person name="Jarju S."/>
            <person name="Secka A."/>
            <person name="Antonio M."/>
            <person name="Oren A."/>
            <person name="Chaudhuri R.R."/>
            <person name="La Ragione R."/>
            <person name="Hildebrand F."/>
            <person name="Pallen M.J."/>
        </authorList>
    </citation>
    <scope>NUCLEOTIDE SEQUENCE</scope>
    <source>
        <strain evidence="8">15467</strain>
    </source>
</reference>
<dbReference type="GO" id="GO:0004521">
    <property type="term" value="F:RNA endonuclease activity"/>
    <property type="evidence" value="ECO:0007669"/>
    <property type="project" value="UniProtKB-UniRule"/>
</dbReference>
<keyword evidence="7" id="KW-0698">rRNA processing</keyword>
<evidence type="ECO:0000256" key="3">
    <source>
        <dbReference type="ARBA" id="ARBA00022723"/>
    </source>
</evidence>
<evidence type="ECO:0000256" key="4">
    <source>
        <dbReference type="ARBA" id="ARBA00022759"/>
    </source>
</evidence>